<organism evidence="3 4">
    <name type="scientific">Desulfocicer vacuolatum DSM 3385</name>
    <dbReference type="NCBI Taxonomy" id="1121400"/>
    <lineage>
        <taxon>Bacteria</taxon>
        <taxon>Pseudomonadati</taxon>
        <taxon>Thermodesulfobacteriota</taxon>
        <taxon>Desulfobacteria</taxon>
        <taxon>Desulfobacterales</taxon>
        <taxon>Desulfobacteraceae</taxon>
        <taxon>Desulfocicer</taxon>
    </lineage>
</organism>
<dbReference type="SUPFAM" id="SSF50249">
    <property type="entry name" value="Nucleic acid-binding proteins"/>
    <property type="match status" value="1"/>
</dbReference>
<accession>A0A1W2EDC8</accession>
<keyword evidence="4" id="KW-1185">Reference proteome</keyword>
<feature type="domain" description="ChsH2 rubredoxin-like zinc ribbon" evidence="2">
    <location>
        <begin position="13"/>
        <end position="47"/>
    </location>
</feature>
<gene>
    <name evidence="3" type="ORF">SAMN02746065_12929</name>
</gene>
<dbReference type="InterPro" id="IPR002878">
    <property type="entry name" value="ChsH2_C"/>
</dbReference>
<dbReference type="AlphaFoldDB" id="A0A1W2EDC8"/>
<evidence type="ECO:0000259" key="1">
    <source>
        <dbReference type="Pfam" id="PF01796"/>
    </source>
</evidence>
<dbReference type="InterPro" id="IPR052513">
    <property type="entry name" value="Thioester_dehydratase-like"/>
</dbReference>
<dbReference type="InterPro" id="IPR012340">
    <property type="entry name" value="NA-bd_OB-fold"/>
</dbReference>
<dbReference type="Pfam" id="PF01796">
    <property type="entry name" value="OB_ChsH2_C"/>
    <property type="match status" value="1"/>
</dbReference>
<dbReference type="InterPro" id="IPR022002">
    <property type="entry name" value="ChsH2_Znr"/>
</dbReference>
<reference evidence="3 4" key="1">
    <citation type="submission" date="2017-04" db="EMBL/GenBank/DDBJ databases">
        <authorList>
            <person name="Afonso C.L."/>
            <person name="Miller P.J."/>
            <person name="Scott M.A."/>
            <person name="Spackman E."/>
            <person name="Goraichik I."/>
            <person name="Dimitrov K.M."/>
            <person name="Suarez D.L."/>
            <person name="Swayne D.E."/>
        </authorList>
    </citation>
    <scope>NUCLEOTIDE SEQUENCE [LARGE SCALE GENOMIC DNA]</scope>
    <source>
        <strain evidence="3 4">DSM 3385</strain>
    </source>
</reference>
<dbReference type="RefSeq" id="WP_084071471.1">
    <property type="nucleotide sequence ID" value="NZ_FWXY01000029.1"/>
</dbReference>
<feature type="domain" description="ChsH2 C-terminal OB-fold" evidence="1">
    <location>
        <begin position="50"/>
        <end position="112"/>
    </location>
</feature>
<dbReference type="EMBL" id="FWXY01000029">
    <property type="protein sequence ID" value="SMD07754.1"/>
    <property type="molecule type" value="Genomic_DNA"/>
</dbReference>
<sequence>MEYPLPFEKYNNALKNNTLLGLTCRQCRKITCPPQMACRECASFDLEITELGGTGTIQTYTIIYVAAENRENEVPYVIVLVELEEGPWIMGELCAINPDEVGADIIGKSVKMGNRVFPGDKYSNGEAARPAFYLGD</sequence>
<name>A0A1W2EDC8_9BACT</name>
<protein>
    <recommendedName>
        <fullName evidence="5">DUF35 domain-containing protein</fullName>
    </recommendedName>
</protein>
<dbReference type="Pfam" id="PF12172">
    <property type="entry name" value="zf-ChsH2"/>
    <property type="match status" value="1"/>
</dbReference>
<dbReference type="Gene3D" id="6.10.30.10">
    <property type="match status" value="1"/>
</dbReference>
<dbReference type="STRING" id="1121400.SAMN02746065_12929"/>
<dbReference type="Proteomes" id="UP000192418">
    <property type="component" value="Unassembled WGS sequence"/>
</dbReference>
<evidence type="ECO:0008006" key="5">
    <source>
        <dbReference type="Google" id="ProtNLM"/>
    </source>
</evidence>
<dbReference type="PANTHER" id="PTHR34075">
    <property type="entry name" value="BLR3430 PROTEIN"/>
    <property type="match status" value="1"/>
</dbReference>
<dbReference type="OrthoDB" id="7595207at2"/>
<evidence type="ECO:0000259" key="2">
    <source>
        <dbReference type="Pfam" id="PF12172"/>
    </source>
</evidence>
<evidence type="ECO:0000313" key="3">
    <source>
        <dbReference type="EMBL" id="SMD07754.1"/>
    </source>
</evidence>
<evidence type="ECO:0000313" key="4">
    <source>
        <dbReference type="Proteomes" id="UP000192418"/>
    </source>
</evidence>
<dbReference type="PANTHER" id="PTHR34075:SF5">
    <property type="entry name" value="BLR3430 PROTEIN"/>
    <property type="match status" value="1"/>
</dbReference>
<proteinExistence type="predicted"/>